<proteinExistence type="inferred from homology"/>
<accession>A0A8H8UEP0</accession>
<dbReference type="Pfam" id="PF10186">
    <property type="entry name" value="ATG14"/>
    <property type="match status" value="1"/>
</dbReference>
<comment type="caution">
    <text evidence="5">The sequence shown here is derived from an EMBL/GenBank/DDBJ whole genome shotgun (WGS) entry which is preliminary data.</text>
</comment>
<feature type="compositionally biased region" description="Basic and acidic residues" evidence="4">
    <location>
        <begin position="382"/>
        <end position="394"/>
    </location>
</feature>
<dbReference type="PANTHER" id="PTHR15157:SF13">
    <property type="entry name" value="AUTOPHAGY-RELATED PROTEIN 14"/>
    <property type="match status" value="1"/>
</dbReference>
<evidence type="ECO:0000256" key="4">
    <source>
        <dbReference type="SAM" id="MobiDB-lite"/>
    </source>
</evidence>
<evidence type="ECO:0000256" key="2">
    <source>
        <dbReference type="ARBA" id="ARBA00013807"/>
    </source>
</evidence>
<feature type="region of interest" description="Disordered" evidence="4">
    <location>
        <begin position="362"/>
        <end position="399"/>
    </location>
</feature>
<keyword evidence="6" id="KW-1185">Reference proteome</keyword>
<keyword evidence="3" id="KW-0175">Coiled coil</keyword>
<reference evidence="5 6" key="1">
    <citation type="submission" date="2018-05" db="EMBL/GenBank/DDBJ databases">
        <title>Genome sequencing and assembly of the regulated plant pathogen Lachnellula willkommii and related sister species for the development of diagnostic species identification markers.</title>
        <authorList>
            <person name="Giroux E."/>
            <person name="Bilodeau G."/>
        </authorList>
    </citation>
    <scope>NUCLEOTIDE SEQUENCE [LARGE SCALE GENOMIC DNA]</scope>
    <source>
        <strain evidence="5 6">CBS 197.66</strain>
    </source>
</reference>
<feature type="region of interest" description="Disordered" evidence="4">
    <location>
        <begin position="500"/>
        <end position="519"/>
    </location>
</feature>
<dbReference type="EMBL" id="QGMJ01000025">
    <property type="protein sequence ID" value="TVY44935.1"/>
    <property type="molecule type" value="Genomic_DNA"/>
</dbReference>
<dbReference type="OrthoDB" id="16772at2759"/>
<feature type="region of interest" description="Disordered" evidence="4">
    <location>
        <begin position="267"/>
        <end position="288"/>
    </location>
</feature>
<dbReference type="InterPro" id="IPR018791">
    <property type="entry name" value="UV_resistance/autophagy_Atg14"/>
</dbReference>
<dbReference type="GO" id="GO:0005768">
    <property type="term" value="C:endosome"/>
    <property type="evidence" value="ECO:0007669"/>
    <property type="project" value="TreeGrafter"/>
</dbReference>
<feature type="compositionally biased region" description="Polar residues" evidence="4">
    <location>
        <begin position="267"/>
        <end position="281"/>
    </location>
</feature>
<name>A0A8H8UEP0_9HELO</name>
<evidence type="ECO:0000256" key="3">
    <source>
        <dbReference type="ARBA" id="ARBA00023054"/>
    </source>
</evidence>
<evidence type="ECO:0000313" key="5">
    <source>
        <dbReference type="EMBL" id="TVY44935.1"/>
    </source>
</evidence>
<dbReference type="GO" id="GO:0032991">
    <property type="term" value="C:protein-containing complex"/>
    <property type="evidence" value="ECO:0007669"/>
    <property type="project" value="UniProtKB-ARBA"/>
</dbReference>
<gene>
    <name evidence="5" type="ORF">LSUB1_G000572</name>
</gene>
<organism evidence="5 6">
    <name type="scientific">Lachnellula subtilissima</name>
    <dbReference type="NCBI Taxonomy" id="602034"/>
    <lineage>
        <taxon>Eukaryota</taxon>
        <taxon>Fungi</taxon>
        <taxon>Dikarya</taxon>
        <taxon>Ascomycota</taxon>
        <taxon>Pezizomycotina</taxon>
        <taxon>Leotiomycetes</taxon>
        <taxon>Helotiales</taxon>
        <taxon>Lachnaceae</taxon>
        <taxon>Lachnellula</taxon>
    </lineage>
</organism>
<sequence>MQCDICFRTGGNKLPFLCPTDARNQLYGTRVQNAQILLEKDALDQKITSLLLPKPKGDNTTSEASTGRQKVDAISFERDQALDRTQQIIVHADELRAKVEQAKEDIAKRKASLARRSLELASASNGTEARRGRQIEEVEKSIRMTKYKWKKDHAALAISRTFLCGEAAKLYGLRRARRNGGLENYIIGYIGIIDLRAMNSKSTPCHAKWLPAQVSTALSHIVHLLMLAMHYLAIRLPAEITLPHRDYPLPTIFPLASSHTYKDVPFPSNTPGHSSNISPTASRHAEQAHLPRPRPLFITKPLPILATEDPAAYGLFIEGVTLLAYDIAWACKSQGIPVGDDSSFDDICNIGRNLYSLLIGSRQRPAPPSRVPSAQSTPSKGGNRDSETEDKKSNPDPLMGKYSHGTALSFLGSAEGTEFVRSWKLLSPVKLADRLKAKLMSEVANAEWEVLDEDAWAVDDEMGDDGVVVGARKEGDRGIGLGMQSFMSMKTVMDAVEMVGGGDGDRKPGTSGWTKLKPR</sequence>
<dbReference type="GO" id="GO:0000323">
    <property type="term" value="C:lytic vacuole"/>
    <property type="evidence" value="ECO:0007669"/>
    <property type="project" value="TreeGrafter"/>
</dbReference>
<comment type="similarity">
    <text evidence="1">Belongs to the ATG14 family.</text>
</comment>
<evidence type="ECO:0000256" key="1">
    <source>
        <dbReference type="ARBA" id="ARBA00009574"/>
    </source>
</evidence>
<dbReference type="GO" id="GO:0035493">
    <property type="term" value="P:SNARE complex assembly"/>
    <property type="evidence" value="ECO:0007669"/>
    <property type="project" value="TreeGrafter"/>
</dbReference>
<dbReference type="PANTHER" id="PTHR15157">
    <property type="entry name" value="UV RADIATION RESISTANCE-ASSOCIATED GENE PROTEIN"/>
    <property type="match status" value="1"/>
</dbReference>
<evidence type="ECO:0000313" key="6">
    <source>
        <dbReference type="Proteomes" id="UP000462212"/>
    </source>
</evidence>
<dbReference type="GO" id="GO:0000149">
    <property type="term" value="F:SNARE binding"/>
    <property type="evidence" value="ECO:0007669"/>
    <property type="project" value="TreeGrafter"/>
</dbReference>
<dbReference type="AlphaFoldDB" id="A0A8H8UEP0"/>
<protein>
    <recommendedName>
        <fullName evidence="2">Autophagy-related protein 14</fullName>
    </recommendedName>
</protein>
<dbReference type="Proteomes" id="UP000462212">
    <property type="component" value="Unassembled WGS sequence"/>
</dbReference>